<feature type="transmembrane region" description="Helical" evidence="7">
    <location>
        <begin position="232"/>
        <end position="254"/>
    </location>
</feature>
<evidence type="ECO:0000313" key="9">
    <source>
        <dbReference type="Proteomes" id="UP000663525"/>
    </source>
</evidence>
<gene>
    <name evidence="8" type="primary">aglD2</name>
    <name evidence="8" type="ORF">HSR121_0402</name>
</gene>
<dbReference type="NCBIfam" id="TIGR00374">
    <property type="entry name" value="flippase-like domain"/>
    <property type="match status" value="1"/>
</dbReference>
<keyword evidence="6 7" id="KW-0472">Membrane</keyword>
<evidence type="ECO:0000256" key="4">
    <source>
        <dbReference type="ARBA" id="ARBA00022692"/>
    </source>
</evidence>
<dbReference type="RefSeq" id="WP_229114203.1">
    <property type="nucleotide sequence ID" value="NZ_CP064787.1"/>
</dbReference>
<protein>
    <submittedName>
        <fullName evidence="8">Putative flippase</fullName>
    </submittedName>
</protein>
<dbReference type="GeneID" id="68854056"/>
<feature type="transmembrane region" description="Helical" evidence="7">
    <location>
        <begin position="129"/>
        <end position="148"/>
    </location>
</feature>
<evidence type="ECO:0000256" key="7">
    <source>
        <dbReference type="SAM" id="Phobius"/>
    </source>
</evidence>
<proteinExistence type="inferred from homology"/>
<evidence type="ECO:0000256" key="6">
    <source>
        <dbReference type="ARBA" id="ARBA00023136"/>
    </source>
</evidence>
<feature type="transmembrane region" description="Helical" evidence="7">
    <location>
        <begin position="260"/>
        <end position="280"/>
    </location>
</feature>
<name>A0A897MXP6_9EURY</name>
<dbReference type="Proteomes" id="UP000663525">
    <property type="component" value="Chromosome"/>
</dbReference>
<reference evidence="8" key="1">
    <citation type="submission" date="2020-11" db="EMBL/GenBank/DDBJ databases">
        <title>Carbohydrate-dependent, anaerobic sulfur respiration: A novel catabolism in halophilic archaea.</title>
        <authorList>
            <person name="Sorokin D.Y."/>
            <person name="Messina E."/>
            <person name="Smedile F."/>
            <person name="La Cono V."/>
            <person name="Hallsworth J.E."/>
            <person name="Yakimov M.M."/>
        </authorList>
    </citation>
    <scope>NUCLEOTIDE SEQUENCE</scope>
    <source>
        <strain evidence="8">HSR12-1</strain>
    </source>
</reference>
<dbReference type="GO" id="GO:0005886">
    <property type="term" value="C:plasma membrane"/>
    <property type="evidence" value="ECO:0007669"/>
    <property type="project" value="UniProtKB-SubCell"/>
</dbReference>
<dbReference type="PANTHER" id="PTHR39087">
    <property type="entry name" value="UPF0104 MEMBRANE PROTEIN MJ1595"/>
    <property type="match status" value="1"/>
</dbReference>
<evidence type="ECO:0000256" key="2">
    <source>
        <dbReference type="ARBA" id="ARBA00011061"/>
    </source>
</evidence>
<dbReference type="EMBL" id="CP064787">
    <property type="protein sequence ID" value="QSG04758.1"/>
    <property type="molecule type" value="Genomic_DNA"/>
</dbReference>
<feature type="transmembrane region" description="Helical" evidence="7">
    <location>
        <begin position="292"/>
        <end position="314"/>
    </location>
</feature>
<dbReference type="PANTHER" id="PTHR39087:SF2">
    <property type="entry name" value="UPF0104 MEMBRANE PROTEIN MJ1595"/>
    <property type="match status" value="1"/>
</dbReference>
<keyword evidence="4 7" id="KW-0812">Transmembrane</keyword>
<dbReference type="InterPro" id="IPR022791">
    <property type="entry name" value="L-PG_synthase/AglD"/>
</dbReference>
<evidence type="ECO:0000256" key="3">
    <source>
        <dbReference type="ARBA" id="ARBA00022475"/>
    </source>
</evidence>
<dbReference type="AlphaFoldDB" id="A0A897MXP6"/>
<evidence type="ECO:0000256" key="1">
    <source>
        <dbReference type="ARBA" id="ARBA00004651"/>
    </source>
</evidence>
<organism evidence="8 9">
    <name type="scientific">Halapricum desulfuricans</name>
    <dbReference type="NCBI Taxonomy" id="2841257"/>
    <lineage>
        <taxon>Archaea</taxon>
        <taxon>Methanobacteriati</taxon>
        <taxon>Methanobacteriota</taxon>
        <taxon>Stenosarchaea group</taxon>
        <taxon>Halobacteria</taxon>
        <taxon>Halobacteriales</taxon>
        <taxon>Haloarculaceae</taxon>
        <taxon>Halapricum</taxon>
    </lineage>
</organism>
<keyword evidence="3" id="KW-1003">Cell membrane</keyword>
<sequence>MNGDRTVTVLLFLVALAVLGALVWVAGVEETLTALGRARLPLVAVVVALTVTWLVSWGLSLHVVLGALGAPVSAPKAVLVFTAAMFSNNITPFGQAGGEPVSALLISEAADSEYETGLAAIASVDTLHFVPSIGMALLGAALFGMDAIAASRDLAISIAILVGLFVLVVGAAVLIYHYHHRIEQALAAAVTPIARVLSRVIPGRTPPGMRAVENRIGSFFESIDRIGTDRRALVLAGGFSTVGWFTLGVTLWTAAIAVGAPIPLAAALVAVPIGLIAGATPLPGGSGAIETAIAAILVSLTTVSNGGAVAAVLVYRLATYWLPTVVGGLVATGLGARSVRGR</sequence>
<comment type="similarity">
    <text evidence="2">Belongs to the UPF0104 family.</text>
</comment>
<dbReference type="Pfam" id="PF03706">
    <property type="entry name" value="LPG_synthase_TM"/>
    <property type="match status" value="1"/>
</dbReference>
<feature type="transmembrane region" description="Helical" evidence="7">
    <location>
        <begin position="154"/>
        <end position="176"/>
    </location>
</feature>
<feature type="transmembrane region" description="Helical" evidence="7">
    <location>
        <begin position="320"/>
        <end position="339"/>
    </location>
</feature>
<keyword evidence="5 7" id="KW-1133">Transmembrane helix</keyword>
<evidence type="ECO:0000313" key="8">
    <source>
        <dbReference type="EMBL" id="QSG04758.1"/>
    </source>
</evidence>
<feature type="transmembrane region" description="Helical" evidence="7">
    <location>
        <begin position="6"/>
        <end position="28"/>
    </location>
</feature>
<evidence type="ECO:0000256" key="5">
    <source>
        <dbReference type="ARBA" id="ARBA00022989"/>
    </source>
</evidence>
<accession>A0A897MXP6</accession>
<feature type="transmembrane region" description="Helical" evidence="7">
    <location>
        <begin position="40"/>
        <end position="59"/>
    </location>
</feature>
<comment type="subcellular location">
    <subcellularLocation>
        <location evidence="1">Cell membrane</location>
        <topology evidence="1">Multi-pass membrane protein</topology>
    </subcellularLocation>
</comment>